<evidence type="ECO:0000259" key="1">
    <source>
        <dbReference type="Pfam" id="PF23156"/>
    </source>
</evidence>
<keyword evidence="3" id="KW-1185">Reference proteome</keyword>
<evidence type="ECO:0000313" key="3">
    <source>
        <dbReference type="Proteomes" id="UP001341840"/>
    </source>
</evidence>
<comment type="caution">
    <text evidence="2">The sequence shown here is derived from an EMBL/GenBank/DDBJ whole genome shotgun (WGS) entry which is preliminary data.</text>
</comment>
<dbReference type="Proteomes" id="UP001341840">
    <property type="component" value="Unassembled WGS sequence"/>
</dbReference>
<name>A0ABU6YA29_9FABA</name>
<dbReference type="PANTHER" id="PTHR33270">
    <property type="entry name" value="BNAC05G50380D PROTEIN"/>
    <property type="match status" value="1"/>
</dbReference>
<dbReference type="InterPro" id="IPR055482">
    <property type="entry name" value="DUF7054"/>
</dbReference>
<reference evidence="2 3" key="1">
    <citation type="journal article" date="2023" name="Plants (Basel)">
        <title>Bridging the Gap: Combining Genomics and Transcriptomics Approaches to Understand Stylosanthes scabra, an Orphan Legume from the Brazilian Caatinga.</title>
        <authorList>
            <person name="Ferreira-Neto J.R.C."/>
            <person name="da Silva M.D."/>
            <person name="Binneck E."/>
            <person name="de Melo N.F."/>
            <person name="da Silva R.H."/>
            <person name="de Melo A.L.T.M."/>
            <person name="Pandolfi V."/>
            <person name="Bustamante F.O."/>
            <person name="Brasileiro-Vidal A.C."/>
            <person name="Benko-Iseppon A.M."/>
        </authorList>
    </citation>
    <scope>NUCLEOTIDE SEQUENCE [LARGE SCALE GENOMIC DNA]</scope>
    <source>
        <tissue evidence="2">Leaves</tissue>
    </source>
</reference>
<dbReference type="EMBL" id="JASCZI010241815">
    <property type="protein sequence ID" value="MED6207297.1"/>
    <property type="molecule type" value="Genomic_DNA"/>
</dbReference>
<gene>
    <name evidence="2" type="ORF">PIB30_034396</name>
</gene>
<dbReference type="InterPro" id="IPR040358">
    <property type="entry name" value="At4g22758-like"/>
</dbReference>
<evidence type="ECO:0000313" key="2">
    <source>
        <dbReference type="EMBL" id="MED6207297.1"/>
    </source>
</evidence>
<protein>
    <recommendedName>
        <fullName evidence="1">DUF7054 domain-containing protein</fullName>
    </recommendedName>
</protein>
<sequence length="136" mass="15001">MAMKKSKSKGIQQGNRMLVSINIVGSAGPIRFVVNEEDTVFVIIVTALKKYAREGRLPLLGFDPTNFLLYSANTDFDALNPLEAIGSYGVRNFVLCKKQVCSSNAEPNTGLVSQKSHGGRSWKAWFYLFGLKISSH</sequence>
<dbReference type="Pfam" id="PF23156">
    <property type="entry name" value="DUF7054"/>
    <property type="match status" value="1"/>
</dbReference>
<proteinExistence type="predicted"/>
<dbReference type="PANTHER" id="PTHR33270:SF5">
    <property type="entry name" value="GB|AAC00605.1"/>
    <property type="match status" value="1"/>
</dbReference>
<feature type="domain" description="DUF7054" evidence="1">
    <location>
        <begin position="14"/>
        <end position="96"/>
    </location>
</feature>
<organism evidence="2 3">
    <name type="scientific">Stylosanthes scabra</name>
    <dbReference type="NCBI Taxonomy" id="79078"/>
    <lineage>
        <taxon>Eukaryota</taxon>
        <taxon>Viridiplantae</taxon>
        <taxon>Streptophyta</taxon>
        <taxon>Embryophyta</taxon>
        <taxon>Tracheophyta</taxon>
        <taxon>Spermatophyta</taxon>
        <taxon>Magnoliopsida</taxon>
        <taxon>eudicotyledons</taxon>
        <taxon>Gunneridae</taxon>
        <taxon>Pentapetalae</taxon>
        <taxon>rosids</taxon>
        <taxon>fabids</taxon>
        <taxon>Fabales</taxon>
        <taxon>Fabaceae</taxon>
        <taxon>Papilionoideae</taxon>
        <taxon>50 kb inversion clade</taxon>
        <taxon>dalbergioids sensu lato</taxon>
        <taxon>Dalbergieae</taxon>
        <taxon>Pterocarpus clade</taxon>
        <taxon>Stylosanthes</taxon>
    </lineage>
</organism>
<accession>A0ABU6YA29</accession>